<proteinExistence type="predicted"/>
<evidence type="ECO:0000313" key="3">
    <source>
        <dbReference type="Proteomes" id="UP000261875"/>
    </source>
</evidence>
<dbReference type="KEGG" id="fsm:CCS41_03130"/>
<protein>
    <recommendedName>
        <fullName evidence="4">HTH psq-type domain-containing protein</fullName>
    </recommendedName>
</protein>
<evidence type="ECO:0000313" key="1">
    <source>
        <dbReference type="EMBL" id="AWK13699.1"/>
    </source>
</evidence>
<evidence type="ECO:0000313" key="2">
    <source>
        <dbReference type="EMBL" id="AWK14079.1"/>
    </source>
</evidence>
<reference evidence="1 3" key="1">
    <citation type="submission" date="2017-05" db="EMBL/GenBank/DDBJ databases">
        <title>Genome sequence of Candidatus Fukatsuia symbiotica and Candidatus Hamiltonella defensa from Acyrthosiphon pisum strain 5D.</title>
        <authorList>
            <person name="Patel V.A."/>
            <person name="Chevignon G."/>
            <person name="Russell J.A."/>
            <person name="Oliver K.M."/>
        </authorList>
    </citation>
    <scope>NUCLEOTIDE SEQUENCE [LARGE SCALE GENOMIC DNA]</scope>
    <source>
        <strain evidence="1 3">5D</strain>
    </source>
</reference>
<dbReference type="Proteomes" id="UP000261875">
    <property type="component" value="Chromosome"/>
</dbReference>
<dbReference type="RefSeq" id="WP_119797193.1">
    <property type="nucleotide sequence ID" value="NZ_CP021659.1"/>
</dbReference>
<dbReference type="EMBL" id="CP021659">
    <property type="protein sequence ID" value="AWK14079.1"/>
    <property type="molecule type" value="Genomic_DNA"/>
</dbReference>
<evidence type="ECO:0008006" key="4">
    <source>
        <dbReference type="Google" id="ProtNLM"/>
    </source>
</evidence>
<name>A0A2U8I3L9_9GAMM</name>
<dbReference type="OrthoDB" id="8641910at2"/>
<dbReference type="EMBL" id="CP021659">
    <property type="protein sequence ID" value="AWK13699.1"/>
    <property type="molecule type" value="Genomic_DNA"/>
</dbReference>
<dbReference type="KEGG" id="fsm:CCS41_05625"/>
<dbReference type="AlphaFoldDB" id="A0A2U8I3L9"/>
<keyword evidence="3" id="KW-1185">Reference proteome</keyword>
<organism evidence="1 3">
    <name type="scientific">Candidatus Fukatsuia symbiotica</name>
    <dbReference type="NCBI Taxonomy" id="1878942"/>
    <lineage>
        <taxon>Bacteria</taxon>
        <taxon>Pseudomonadati</taxon>
        <taxon>Pseudomonadota</taxon>
        <taxon>Gammaproteobacteria</taxon>
        <taxon>Enterobacterales</taxon>
        <taxon>Yersiniaceae</taxon>
        <taxon>Candidatus Fukatsuia</taxon>
    </lineage>
</organism>
<gene>
    <name evidence="1" type="ORF">CCS41_03130</name>
    <name evidence="2" type="ORF">CCS41_05625</name>
</gene>
<sequence length="186" mass="20340">MAKPDWEAIESAYRAGALSVRAIAKRYQVPESTLRKFAVRNAWQRDLTEKVAAATKDKVVRSAAVRTFSTKNTVRTDHDIIEQASDEALSVVLSHRVALAGWRQIANHLKAFLSSIVITEDNHASLARTLSAGVDAQLKLIKGERDAYGLNNETAPGAEKELAQWMKDLAEGNAHGIQCDAESTVS</sequence>
<accession>A0A2U8I3L9</accession>